<sequence>MLSRQDIELPNNHYIDMYNEAGLAGHNAFMLGAVNRSQYYKLLGVMAMTEVLDPPQYMKLVKGCYRLGLLTDDVHYYNEHITIDIKHGDDWLYKVINNIVDKNPDSKSEFYQGSLLRLQTAERYYDYL</sequence>
<dbReference type="InterPro" id="IPR016084">
    <property type="entry name" value="Haem_Oase-like_multi-hlx"/>
</dbReference>
<dbReference type="SUPFAM" id="SSF48613">
    <property type="entry name" value="Heme oxygenase-like"/>
    <property type="match status" value="1"/>
</dbReference>
<dbReference type="STRING" id="1918946.VPAL9027_02078"/>
<accession>A0A1R4B5A5</accession>
<keyword evidence="2" id="KW-1185">Reference proteome</keyword>
<dbReference type="Gene3D" id="1.20.910.10">
    <property type="entry name" value="Heme oxygenase-like"/>
    <property type="match status" value="1"/>
</dbReference>
<protein>
    <recommendedName>
        <fullName evidence="3">Iron-containing redox enzyme</fullName>
    </recommendedName>
</protein>
<dbReference type="Pfam" id="PF14518">
    <property type="entry name" value="Haem_oxygenas_2"/>
    <property type="match status" value="1"/>
</dbReference>
<dbReference type="AlphaFoldDB" id="A0A1R4B5A5"/>
<evidence type="ECO:0008006" key="3">
    <source>
        <dbReference type="Google" id="ProtNLM"/>
    </source>
</evidence>
<proteinExistence type="predicted"/>
<gene>
    <name evidence="1" type="ORF">VPAL9027_02078</name>
</gene>
<dbReference type="EMBL" id="FUFT01000005">
    <property type="protein sequence ID" value="SJL84097.1"/>
    <property type="molecule type" value="Genomic_DNA"/>
</dbReference>
<organism evidence="1 2">
    <name type="scientific">Vibrio palustris</name>
    <dbReference type="NCBI Taxonomy" id="1918946"/>
    <lineage>
        <taxon>Bacteria</taxon>
        <taxon>Pseudomonadati</taxon>
        <taxon>Pseudomonadota</taxon>
        <taxon>Gammaproteobacteria</taxon>
        <taxon>Vibrionales</taxon>
        <taxon>Vibrionaceae</taxon>
        <taxon>Vibrio</taxon>
    </lineage>
</organism>
<evidence type="ECO:0000313" key="2">
    <source>
        <dbReference type="Proteomes" id="UP000189475"/>
    </source>
</evidence>
<dbReference type="SMART" id="SM01236">
    <property type="entry name" value="Haem_oxygenase_2"/>
    <property type="match status" value="1"/>
</dbReference>
<reference evidence="1 2" key="1">
    <citation type="submission" date="2017-02" db="EMBL/GenBank/DDBJ databases">
        <authorList>
            <person name="Peterson S.W."/>
        </authorList>
    </citation>
    <scope>NUCLEOTIDE SEQUENCE [LARGE SCALE GENOMIC DNA]</scope>
    <source>
        <strain evidence="1 2">CECT 9027</strain>
    </source>
</reference>
<evidence type="ECO:0000313" key="1">
    <source>
        <dbReference type="EMBL" id="SJL84097.1"/>
    </source>
</evidence>
<dbReference type="Proteomes" id="UP000189475">
    <property type="component" value="Unassembled WGS sequence"/>
</dbReference>
<name>A0A1R4B5A5_9VIBR</name>